<proteinExistence type="predicted"/>
<accession>A0ACA9MDC6</accession>
<comment type="caution">
    <text evidence="1">The sequence shown here is derived from an EMBL/GenBank/DDBJ whole genome shotgun (WGS) entry which is preliminary data.</text>
</comment>
<sequence>ENPFSVLPELKPYANAFPDSKFQIIIKNKNLTFGEKKEDKKQFFFKELLDDYISDKFFIINYGSTLMETFLFLKEDESTSDIQLLSIIIEFFPQLLRRHPIYLARFLSQTAFVMPLADPDMILDSEIVSLLPTQHLYHFGTYNQLSTKTSLIDTFVSNITFYWNKLIHRSKQEMDISQPSVNLNKAIPDSEATIKLIIPLPKFVNYPKSYSTWQEIKNPSPSYFTNSIDLELYKYWNDEPSYSSDPNDPWNLATTYDSVSEDGVISTQPSLIEPPDASTNMFSMFATSILAVYLMLTAHVSELRDLIREIESGDWQGFEKPFFSQILLKAVQAEELETSDEKASIEELKNEIKDLKEKIMKFINTNGGS</sequence>
<name>A0ACA9MDC6_9GLOM</name>
<feature type="non-terminal residue" evidence="1">
    <location>
        <position position="1"/>
    </location>
</feature>
<evidence type="ECO:0000313" key="1">
    <source>
        <dbReference type="EMBL" id="CAG8584950.1"/>
    </source>
</evidence>
<reference evidence="1" key="1">
    <citation type="submission" date="2021-06" db="EMBL/GenBank/DDBJ databases">
        <authorList>
            <person name="Kallberg Y."/>
            <person name="Tangrot J."/>
            <person name="Rosling A."/>
        </authorList>
    </citation>
    <scope>NUCLEOTIDE SEQUENCE</scope>
    <source>
        <strain evidence="1">IL203A</strain>
    </source>
</reference>
<gene>
    <name evidence="1" type="ORF">DHETER_LOCUS6629</name>
</gene>
<dbReference type="Proteomes" id="UP000789702">
    <property type="component" value="Unassembled WGS sequence"/>
</dbReference>
<dbReference type="EMBL" id="CAJVPU010008516">
    <property type="protein sequence ID" value="CAG8584950.1"/>
    <property type="molecule type" value="Genomic_DNA"/>
</dbReference>
<keyword evidence="2" id="KW-1185">Reference proteome</keyword>
<evidence type="ECO:0000313" key="2">
    <source>
        <dbReference type="Proteomes" id="UP000789702"/>
    </source>
</evidence>
<organism evidence="1 2">
    <name type="scientific">Dentiscutata heterogama</name>
    <dbReference type="NCBI Taxonomy" id="1316150"/>
    <lineage>
        <taxon>Eukaryota</taxon>
        <taxon>Fungi</taxon>
        <taxon>Fungi incertae sedis</taxon>
        <taxon>Mucoromycota</taxon>
        <taxon>Glomeromycotina</taxon>
        <taxon>Glomeromycetes</taxon>
        <taxon>Diversisporales</taxon>
        <taxon>Gigasporaceae</taxon>
        <taxon>Dentiscutata</taxon>
    </lineage>
</organism>
<protein>
    <submittedName>
        <fullName evidence="1">16179_t:CDS:1</fullName>
    </submittedName>
</protein>